<organism evidence="2 3">
    <name type="scientific">Stylophora pistillata</name>
    <name type="common">Smooth cauliflower coral</name>
    <dbReference type="NCBI Taxonomy" id="50429"/>
    <lineage>
        <taxon>Eukaryota</taxon>
        <taxon>Metazoa</taxon>
        <taxon>Cnidaria</taxon>
        <taxon>Anthozoa</taxon>
        <taxon>Hexacorallia</taxon>
        <taxon>Scleractinia</taxon>
        <taxon>Astrocoeniina</taxon>
        <taxon>Pocilloporidae</taxon>
        <taxon>Stylophora</taxon>
    </lineage>
</organism>
<feature type="region of interest" description="Disordered" evidence="1">
    <location>
        <begin position="178"/>
        <end position="206"/>
    </location>
</feature>
<evidence type="ECO:0000256" key="1">
    <source>
        <dbReference type="SAM" id="MobiDB-lite"/>
    </source>
</evidence>
<accession>A0A2B4RCR1</accession>
<keyword evidence="3" id="KW-1185">Reference proteome</keyword>
<sequence>MSQFQICPPLLLQLLAISVRPEDVPLCGFGSLVVIKILGGRFRSVLPSSLTHPGAFARKYIPAKGQDYASAAEKLKRLRLLGRKHGCYSCGRRWWTSYVGDHMPLNKLVRGGQQQRFYPHCTHCSNLPEAALSSLSRLRRIKTHGTSLRLYHLWLPLPLPMAVLRNYNDENCRSKEPDKCSVSKQVNEDSGSKEVNKGSGIADQNKDGCFHTILNVPKMK</sequence>
<dbReference type="OrthoDB" id="70850at2759"/>
<evidence type="ECO:0000313" key="3">
    <source>
        <dbReference type="Proteomes" id="UP000225706"/>
    </source>
</evidence>
<dbReference type="Proteomes" id="UP000225706">
    <property type="component" value="Unassembled WGS sequence"/>
</dbReference>
<dbReference type="PANTHER" id="PTHR38585:SF1">
    <property type="entry name" value="TRANSMEMBRANE PROTEIN"/>
    <property type="match status" value="1"/>
</dbReference>
<protein>
    <submittedName>
        <fullName evidence="2">Uncharacterized protein</fullName>
    </submittedName>
</protein>
<gene>
    <name evidence="2" type="ORF">AWC38_SpisGene21700</name>
</gene>
<evidence type="ECO:0000313" key="2">
    <source>
        <dbReference type="EMBL" id="PFX14168.1"/>
    </source>
</evidence>
<dbReference type="PANTHER" id="PTHR38585">
    <property type="entry name" value="TRANSMEMBRANE PROTEIN"/>
    <property type="match status" value="1"/>
</dbReference>
<comment type="caution">
    <text evidence="2">The sequence shown here is derived from an EMBL/GenBank/DDBJ whole genome shotgun (WGS) entry which is preliminary data.</text>
</comment>
<reference evidence="3" key="1">
    <citation type="journal article" date="2017" name="bioRxiv">
        <title>Comparative analysis of the genomes of Stylophora pistillata and Acropora digitifera provides evidence for extensive differences between species of corals.</title>
        <authorList>
            <person name="Voolstra C.R."/>
            <person name="Li Y."/>
            <person name="Liew Y.J."/>
            <person name="Baumgarten S."/>
            <person name="Zoccola D."/>
            <person name="Flot J.-F."/>
            <person name="Tambutte S."/>
            <person name="Allemand D."/>
            <person name="Aranda M."/>
        </authorList>
    </citation>
    <scope>NUCLEOTIDE SEQUENCE [LARGE SCALE GENOMIC DNA]</scope>
</reference>
<proteinExistence type="predicted"/>
<dbReference type="EMBL" id="LSMT01000828">
    <property type="protein sequence ID" value="PFX14168.1"/>
    <property type="molecule type" value="Genomic_DNA"/>
</dbReference>
<dbReference type="STRING" id="50429.A0A2B4RCR1"/>
<name>A0A2B4RCR1_STYPI</name>
<dbReference type="AlphaFoldDB" id="A0A2B4RCR1"/>
<feature type="compositionally biased region" description="Basic and acidic residues" evidence="1">
    <location>
        <begin position="178"/>
        <end position="196"/>
    </location>
</feature>